<comment type="catalytic activity">
    <reaction evidence="4">
        <text>3-dehydro-L-gulonate 6-phosphate + H(+) = L-xylulose 5-phosphate + CO2</text>
        <dbReference type="Rhea" id="RHEA:14353"/>
        <dbReference type="ChEBI" id="CHEBI:15378"/>
        <dbReference type="ChEBI" id="CHEBI:16526"/>
        <dbReference type="ChEBI" id="CHEBI:57829"/>
        <dbReference type="ChEBI" id="CHEBI:58774"/>
        <dbReference type="EC" id="4.1.1.85"/>
    </reaction>
    <physiologicalReaction direction="left-to-right" evidence="4">
        <dbReference type="Rhea" id="RHEA:14354"/>
    </physiologicalReaction>
</comment>
<evidence type="ECO:0000256" key="5">
    <source>
        <dbReference type="ARBA" id="ARBA00061676"/>
    </source>
</evidence>
<dbReference type="NCBIfam" id="NF009832">
    <property type="entry name" value="PRK13306.1"/>
    <property type="match status" value="1"/>
</dbReference>
<name>A0A376ZL27_ECOLX</name>
<evidence type="ECO:0000313" key="10">
    <source>
        <dbReference type="Proteomes" id="UP000255543"/>
    </source>
</evidence>
<dbReference type="InterPro" id="IPR013785">
    <property type="entry name" value="Aldolase_TIM"/>
</dbReference>
<evidence type="ECO:0000256" key="7">
    <source>
        <dbReference type="ARBA" id="ARBA00080293"/>
    </source>
</evidence>
<dbReference type="FunFam" id="3.20.20.70:FF:000022">
    <property type="entry name" value="3-keto-L-gulonate-6-phosphate decarboxylase UlaD"/>
    <property type="match status" value="1"/>
</dbReference>
<keyword evidence="3" id="KW-0119">Carbohydrate metabolism</keyword>
<proteinExistence type="inferred from homology"/>
<evidence type="ECO:0000313" key="9">
    <source>
        <dbReference type="EMBL" id="STK56918.1"/>
    </source>
</evidence>
<keyword evidence="2 9" id="KW-0456">Lyase</keyword>
<protein>
    <recommendedName>
        <fullName evidence="7">3-dehydro-L-gulonate-6-phosphate decarboxylase</fullName>
        <ecNumber evidence="6">4.1.1.85</ecNumber>
    </recommendedName>
    <alternativeName>
        <fullName evidence="7">3-dehydro-L-gulonate-6-phosphate decarboxylase</fullName>
    </alternativeName>
</protein>
<dbReference type="GO" id="GO:0033982">
    <property type="term" value="F:3-dehydro-L-gulonate-6-phosphate decarboxylase activity"/>
    <property type="evidence" value="ECO:0007669"/>
    <property type="project" value="UniProtKB-EC"/>
</dbReference>
<dbReference type="InterPro" id="IPR041710">
    <property type="entry name" value="HPS/KGPDC"/>
</dbReference>
<dbReference type="PANTHER" id="PTHR35039">
    <property type="entry name" value="3-KETO-L-GULONATE-6-PHOSPHATE DECARBOXYLASE SGBH-RELATED"/>
    <property type="match status" value="1"/>
</dbReference>
<evidence type="ECO:0000259" key="8">
    <source>
        <dbReference type="SMART" id="SM00934"/>
    </source>
</evidence>
<dbReference type="SUPFAM" id="SSF51366">
    <property type="entry name" value="Ribulose-phoshate binding barrel"/>
    <property type="match status" value="1"/>
</dbReference>
<dbReference type="Gene3D" id="3.20.20.70">
    <property type="entry name" value="Aldolase class I"/>
    <property type="match status" value="1"/>
</dbReference>
<evidence type="ECO:0000256" key="4">
    <source>
        <dbReference type="ARBA" id="ARBA00050573"/>
    </source>
</evidence>
<organism evidence="9 10">
    <name type="scientific">Escherichia coli</name>
    <dbReference type="NCBI Taxonomy" id="562"/>
    <lineage>
        <taxon>Bacteria</taxon>
        <taxon>Pseudomonadati</taxon>
        <taxon>Pseudomonadota</taxon>
        <taxon>Gammaproteobacteria</taxon>
        <taxon>Enterobacterales</taxon>
        <taxon>Enterobacteriaceae</taxon>
        <taxon>Escherichia</taxon>
    </lineage>
</organism>
<dbReference type="Pfam" id="PF00215">
    <property type="entry name" value="OMPdecase"/>
    <property type="match status" value="1"/>
</dbReference>
<feature type="domain" description="Orotidine 5'-phosphate decarboxylase" evidence="8">
    <location>
        <begin position="13"/>
        <end position="206"/>
    </location>
</feature>
<evidence type="ECO:0000256" key="3">
    <source>
        <dbReference type="ARBA" id="ARBA00023277"/>
    </source>
</evidence>
<evidence type="ECO:0000256" key="2">
    <source>
        <dbReference type="ARBA" id="ARBA00023239"/>
    </source>
</evidence>
<accession>A0A376ZL27</accession>
<gene>
    <name evidence="9" type="primary">ulaD</name>
    <name evidence="9" type="ORF">NCTC8179_00900</name>
</gene>
<reference evidence="9 10" key="1">
    <citation type="submission" date="2018-06" db="EMBL/GenBank/DDBJ databases">
        <authorList>
            <consortium name="Pathogen Informatics"/>
            <person name="Doyle S."/>
        </authorList>
    </citation>
    <scope>NUCLEOTIDE SEQUENCE [LARGE SCALE GENOMIC DNA]</scope>
    <source>
        <strain evidence="9 10">NCTC8179</strain>
    </source>
</reference>
<comment type="similarity">
    <text evidence="5">Belongs to the HPS/KGPDC family. KGPDC subfamily.</text>
</comment>
<dbReference type="EMBL" id="UGEB01000001">
    <property type="protein sequence ID" value="STK56918.1"/>
    <property type="molecule type" value="Genomic_DNA"/>
</dbReference>
<keyword evidence="1" id="KW-0210">Decarboxylase</keyword>
<dbReference type="GO" id="GO:0019854">
    <property type="term" value="P:L-ascorbic acid catabolic process"/>
    <property type="evidence" value="ECO:0007669"/>
    <property type="project" value="TreeGrafter"/>
</dbReference>
<dbReference type="PANTHER" id="PTHR35039:SF3">
    <property type="entry name" value="3-KETO-L-GULONATE-6-PHOSPHATE DECARBOXYLASE SGBH-RELATED"/>
    <property type="match status" value="1"/>
</dbReference>
<dbReference type="SMART" id="SM00934">
    <property type="entry name" value="OMPdecase"/>
    <property type="match status" value="1"/>
</dbReference>
<dbReference type="InterPro" id="IPR001754">
    <property type="entry name" value="OMPdeCOase_dom"/>
</dbReference>
<dbReference type="CDD" id="cd04726">
    <property type="entry name" value="KGPDC_HPS"/>
    <property type="match status" value="1"/>
</dbReference>
<dbReference type="GO" id="GO:0006207">
    <property type="term" value="P:'de novo' pyrimidine nucleobase biosynthetic process"/>
    <property type="evidence" value="ECO:0007669"/>
    <property type="project" value="InterPro"/>
</dbReference>
<dbReference type="AlphaFoldDB" id="A0A376ZL27"/>
<dbReference type="EC" id="4.1.1.85" evidence="6"/>
<dbReference type="InterPro" id="IPR011060">
    <property type="entry name" value="RibuloseP-bd_barrel"/>
</dbReference>
<evidence type="ECO:0000256" key="1">
    <source>
        <dbReference type="ARBA" id="ARBA00022793"/>
    </source>
</evidence>
<dbReference type="Proteomes" id="UP000255543">
    <property type="component" value="Unassembled WGS sequence"/>
</dbReference>
<evidence type="ECO:0000256" key="6">
    <source>
        <dbReference type="ARBA" id="ARBA00066421"/>
    </source>
</evidence>
<sequence length="278" mass="31239">MSLPMLQVRWTTRLWIAPTKPLADCRRSRHYRSGYHSVRGRRRACGSRSESALPAQIVLADAKIADAGKILSRMCFEANADWVTVICCADINTAKGALDVAKEFNGDVQIELTGYWTWEQAQQWRDAGIQQVVYHRSRDAQAAGVAWGEADITAIKRLSDMGFKVTVTGGLALEDLPLFKGIPIHVFIAGRSIRDAASPVEAARQFKRSIAELWAKERICCPNKSRLASMKKRSRRGVLAGTPAMAKTLGFDFVEMSVDETDERLSRLDWSREQRLRW</sequence>
<dbReference type="GO" id="GO:0004590">
    <property type="term" value="F:orotidine-5'-phosphate decarboxylase activity"/>
    <property type="evidence" value="ECO:0007669"/>
    <property type="project" value="InterPro"/>
</dbReference>